<keyword evidence="7" id="KW-0378">Hydrolase</keyword>
<comment type="similarity">
    <text evidence="3">Belongs to the peptidase M67C family.</text>
</comment>
<dbReference type="CDD" id="cd23161">
    <property type="entry name" value="Prefoldin_6"/>
    <property type="match status" value="1"/>
</dbReference>
<evidence type="ECO:0000256" key="3">
    <source>
        <dbReference type="ARBA" id="ARBA00010981"/>
    </source>
</evidence>
<evidence type="ECO:0000256" key="6">
    <source>
        <dbReference type="ARBA" id="ARBA00022786"/>
    </source>
</evidence>
<keyword evidence="9" id="KW-0482">Metalloprotease</keyword>
<dbReference type="GO" id="GO:0051082">
    <property type="term" value="F:unfolded protein binding"/>
    <property type="evidence" value="ECO:0007669"/>
    <property type="project" value="InterPro"/>
</dbReference>
<evidence type="ECO:0000256" key="5">
    <source>
        <dbReference type="ARBA" id="ARBA00022723"/>
    </source>
</evidence>
<feature type="coiled-coil region" evidence="11">
    <location>
        <begin position="79"/>
        <end position="113"/>
    </location>
</feature>
<dbReference type="InterPro" id="IPR044098">
    <property type="entry name" value="STAMBP/STALP-like_MPN"/>
</dbReference>
<dbReference type="FunFam" id="3.40.140.10:FF:000033">
    <property type="entry name" value="AMSH-like protease sst2"/>
    <property type="match status" value="1"/>
</dbReference>
<dbReference type="InterPro" id="IPR037518">
    <property type="entry name" value="MPN"/>
</dbReference>
<comment type="caution">
    <text evidence="14">The sequence shown here is derived from an EMBL/GenBank/DDBJ whole genome shotgun (WGS) entry which is preliminary data.</text>
</comment>
<dbReference type="GeneID" id="63714566"/>
<evidence type="ECO:0000256" key="12">
    <source>
        <dbReference type="SAM" id="MobiDB-lite"/>
    </source>
</evidence>
<feature type="coiled-coil region" evidence="11">
    <location>
        <begin position="1"/>
        <end position="35"/>
    </location>
</feature>
<evidence type="ECO:0000313" key="14">
    <source>
        <dbReference type="EMBL" id="KYK60785.1"/>
    </source>
</evidence>
<evidence type="ECO:0000256" key="1">
    <source>
        <dbReference type="ARBA" id="ARBA00001947"/>
    </source>
</evidence>
<dbReference type="InterPro" id="IPR009053">
    <property type="entry name" value="Prefoldin"/>
</dbReference>
<feature type="compositionally biased region" description="Basic and acidic residues" evidence="12">
    <location>
        <begin position="465"/>
        <end position="484"/>
    </location>
</feature>
<keyword evidence="5" id="KW-0479">Metal-binding</keyword>
<dbReference type="PANTHER" id="PTHR12947:SF13">
    <property type="entry name" value="FI19924P1"/>
    <property type="match status" value="1"/>
</dbReference>
<reference evidence="14 15" key="1">
    <citation type="journal article" date="2016" name="Sci. Rep.">
        <title>Insights into Adaptations to a Near-Obligate Nematode Endoparasitic Lifestyle from the Finished Genome of Drechmeria coniospora.</title>
        <authorList>
            <person name="Zhang L."/>
            <person name="Zhou Z."/>
            <person name="Guo Q."/>
            <person name="Fokkens L."/>
            <person name="Miskei M."/>
            <person name="Pocsi I."/>
            <person name="Zhang W."/>
            <person name="Chen M."/>
            <person name="Wang L."/>
            <person name="Sun Y."/>
            <person name="Donzelli B.G."/>
            <person name="Gibson D.M."/>
            <person name="Nelson D.R."/>
            <person name="Luo J.G."/>
            <person name="Rep M."/>
            <person name="Liu H."/>
            <person name="Yang S."/>
            <person name="Wang J."/>
            <person name="Krasnoff S.B."/>
            <person name="Xu Y."/>
            <person name="Molnar I."/>
            <person name="Lin M."/>
        </authorList>
    </citation>
    <scope>NUCLEOTIDE SEQUENCE [LARGE SCALE GENOMIC DNA]</scope>
    <source>
        <strain evidence="14 15">ARSEF 6962</strain>
    </source>
</reference>
<keyword evidence="10" id="KW-0143">Chaperone</keyword>
<dbReference type="Gene3D" id="1.10.287.370">
    <property type="match status" value="1"/>
</dbReference>
<protein>
    <submittedName>
        <fullName evidence="14">Mov34/MPN/PAD-1</fullName>
    </submittedName>
</protein>
<dbReference type="GO" id="GO:0070536">
    <property type="term" value="P:protein K63-linked deubiquitination"/>
    <property type="evidence" value="ECO:0007669"/>
    <property type="project" value="InterPro"/>
</dbReference>
<dbReference type="Gene3D" id="1.20.58.80">
    <property type="entry name" value="Phosphotransferase system, lactose/cellobiose-type IIA subunit"/>
    <property type="match status" value="1"/>
</dbReference>
<evidence type="ECO:0000256" key="4">
    <source>
        <dbReference type="ARBA" id="ARBA00022670"/>
    </source>
</evidence>
<dbReference type="SUPFAM" id="SSF102712">
    <property type="entry name" value="JAB1/MPN domain"/>
    <property type="match status" value="1"/>
</dbReference>
<dbReference type="PROSITE" id="PS50249">
    <property type="entry name" value="MPN"/>
    <property type="match status" value="1"/>
</dbReference>
<accession>A0A151GUK0</accession>
<feature type="region of interest" description="Disordered" evidence="12">
    <location>
        <begin position="505"/>
        <end position="525"/>
    </location>
</feature>
<evidence type="ECO:0000313" key="15">
    <source>
        <dbReference type="Proteomes" id="UP000076580"/>
    </source>
</evidence>
<keyword evidence="11" id="KW-0175">Coiled coil</keyword>
<dbReference type="GO" id="GO:0006508">
    <property type="term" value="P:proteolysis"/>
    <property type="evidence" value="ECO:0007669"/>
    <property type="project" value="UniProtKB-KW"/>
</dbReference>
<evidence type="ECO:0000256" key="11">
    <source>
        <dbReference type="SAM" id="Coils"/>
    </source>
</evidence>
<dbReference type="GO" id="GO:0006457">
    <property type="term" value="P:protein folding"/>
    <property type="evidence" value="ECO:0007669"/>
    <property type="project" value="InterPro"/>
</dbReference>
<dbReference type="Proteomes" id="UP000076580">
    <property type="component" value="Chromosome 01"/>
</dbReference>
<dbReference type="GO" id="GO:0140492">
    <property type="term" value="F:metal-dependent deubiquitinase activity"/>
    <property type="evidence" value="ECO:0007669"/>
    <property type="project" value="InterPro"/>
</dbReference>
<dbReference type="AlphaFoldDB" id="A0A151GUK0"/>
<dbReference type="EMBL" id="LAYC01000001">
    <property type="protein sequence ID" value="KYK60785.1"/>
    <property type="molecule type" value="Genomic_DNA"/>
</dbReference>
<dbReference type="SUPFAM" id="SSF46579">
    <property type="entry name" value="Prefoldin"/>
    <property type="match status" value="1"/>
</dbReference>
<feature type="region of interest" description="Disordered" evidence="12">
    <location>
        <begin position="372"/>
        <end position="438"/>
    </location>
</feature>
<keyword evidence="8" id="KW-0862">Zinc</keyword>
<feature type="compositionally biased region" description="Basic and acidic residues" evidence="12">
    <location>
        <begin position="399"/>
        <end position="410"/>
    </location>
</feature>
<feature type="domain" description="MPN" evidence="13">
    <location>
        <begin position="546"/>
        <end position="677"/>
    </location>
</feature>
<dbReference type="Pfam" id="PF08969">
    <property type="entry name" value="USP8_dimer"/>
    <property type="match status" value="1"/>
</dbReference>
<comment type="cofactor">
    <cofactor evidence="1">
        <name>Zn(2+)</name>
        <dbReference type="ChEBI" id="CHEBI:29105"/>
    </cofactor>
</comment>
<evidence type="ECO:0000256" key="10">
    <source>
        <dbReference type="ARBA" id="ARBA00023186"/>
    </source>
</evidence>
<evidence type="ECO:0000256" key="2">
    <source>
        <dbReference type="ARBA" id="ARBA00008045"/>
    </source>
</evidence>
<feature type="region of interest" description="Disordered" evidence="12">
    <location>
        <begin position="455"/>
        <end position="484"/>
    </location>
</feature>
<dbReference type="RefSeq" id="XP_040660137.1">
    <property type="nucleotide sequence ID" value="XM_040799254.1"/>
</dbReference>
<keyword evidence="6" id="KW-0833">Ubl conjugation pathway</keyword>
<gene>
    <name evidence="14" type="ORF">DCS_01923</name>
</gene>
<feature type="region of interest" description="Disordered" evidence="12">
    <location>
        <begin position="306"/>
        <end position="330"/>
    </location>
</feature>
<dbReference type="CDD" id="cd08066">
    <property type="entry name" value="MPN_AMSH_like"/>
    <property type="match status" value="1"/>
</dbReference>
<organism evidence="14 15">
    <name type="scientific">Drechmeria coniospora</name>
    <name type="common">Nematophagous fungus</name>
    <name type="synonym">Meria coniospora</name>
    <dbReference type="NCBI Taxonomy" id="98403"/>
    <lineage>
        <taxon>Eukaryota</taxon>
        <taxon>Fungi</taxon>
        <taxon>Dikarya</taxon>
        <taxon>Ascomycota</taxon>
        <taxon>Pezizomycotina</taxon>
        <taxon>Sordariomycetes</taxon>
        <taxon>Hypocreomycetidae</taxon>
        <taxon>Hypocreales</taxon>
        <taxon>Ophiocordycipitaceae</taxon>
        <taxon>Drechmeria</taxon>
    </lineage>
</organism>
<keyword evidence="15" id="KW-1185">Reference proteome</keyword>
<proteinExistence type="inferred from homology"/>
<sequence>MADVQSQLQSLTEDYQKLQQDLQNVVASRQKLEGQRQENAGVQKEFDTMAEDETIYKLMGPVLLKQDKVEAESTVKGRLDFITGEIARLEDTIREIQEKMNKKKAEIIQIQASAQAQPPGEGSHRLGLGRPLPKSVGTINAAKDWIYDFACHKILEPVIAPDLCRSLQTSRARSAVDIIQDENEMEGNSFSRPARPQTVESLVTQAESFNFNGNIPFRHWVRAADTLFQEAHFALNEGDYARAYMMFYRQSVLVIKCMPTHPYFKDAENAKIWKSLSRRVDREILPDMEHLKPIIKRDYLEWEKLSENDGQQPPAHTPSSYEDYARRDPSLSGHAKVLDASEHQELAVDLAQKELARRDTVRRQSRFPLSSRHEAFVHTNAEQGGSVRRDNGSGAENDGDMRSQMEEARRALGSGRQAASAEASIRHGPTSNTAPVHYSYPSISKSEAVRYDTSHSPVETVPNRPPKESLRLSDGKGGHIRSLDHASLPAVPGKIPLETRLRPPSALADRPFLPPKAPLDGPSMPRKERFAFKPGAYLENGDPIRSIFLPSQLRSSFLDIASENTRAGLEMCGILCGTPVNNALFVRCLLIPDQKCTSDTCETENEGAMFDYCASEDLMVLGWIHTHPTQTCFMSSRDLHTHAGYQVMMPESIAIVCAPRFDPSYGIFRLTHPPGLDHILDCKHQDTFHQHSIGNIYTKAEHPYGHVYESDKMPFYVQDLRTK</sequence>
<dbReference type="Pfam" id="PF01920">
    <property type="entry name" value="Prefoldin_2"/>
    <property type="match status" value="1"/>
</dbReference>
<dbReference type="SMART" id="SM00232">
    <property type="entry name" value="JAB_MPN"/>
    <property type="match status" value="1"/>
</dbReference>
<evidence type="ECO:0000256" key="9">
    <source>
        <dbReference type="ARBA" id="ARBA00023049"/>
    </source>
</evidence>
<dbReference type="FunFam" id="1.10.287.370:FF:000003">
    <property type="entry name" value="Prefoldin subunit 6"/>
    <property type="match status" value="1"/>
</dbReference>
<dbReference type="GO" id="GO:0005768">
    <property type="term" value="C:endosome"/>
    <property type="evidence" value="ECO:0007669"/>
    <property type="project" value="TreeGrafter"/>
</dbReference>
<dbReference type="InterPro" id="IPR000555">
    <property type="entry name" value="JAMM/MPN+_dom"/>
</dbReference>
<evidence type="ECO:0000256" key="7">
    <source>
        <dbReference type="ARBA" id="ARBA00022801"/>
    </source>
</evidence>
<dbReference type="Pfam" id="PF01398">
    <property type="entry name" value="JAB"/>
    <property type="match status" value="1"/>
</dbReference>
<dbReference type="STRING" id="98403.A0A151GUK0"/>
<dbReference type="GO" id="GO:0046872">
    <property type="term" value="F:metal ion binding"/>
    <property type="evidence" value="ECO:0007669"/>
    <property type="project" value="UniProtKB-KW"/>
</dbReference>
<evidence type="ECO:0000256" key="8">
    <source>
        <dbReference type="ARBA" id="ARBA00022833"/>
    </source>
</evidence>
<dbReference type="PANTHER" id="PTHR12947">
    <property type="entry name" value="AMSH-LIKE PROTEASE"/>
    <property type="match status" value="1"/>
</dbReference>
<comment type="similarity">
    <text evidence="2">Belongs to the prefoldin subunit beta family.</text>
</comment>
<dbReference type="GO" id="GO:0016020">
    <property type="term" value="C:membrane"/>
    <property type="evidence" value="ECO:0007669"/>
    <property type="project" value="TreeGrafter"/>
</dbReference>
<dbReference type="Gene3D" id="3.40.140.10">
    <property type="entry name" value="Cytidine Deaminase, domain 2"/>
    <property type="match status" value="1"/>
</dbReference>
<keyword evidence="4" id="KW-0645">Protease</keyword>
<dbReference type="InterPro" id="IPR002777">
    <property type="entry name" value="PFD_beta-like"/>
</dbReference>
<dbReference type="GO" id="GO:0061578">
    <property type="term" value="F:K63-linked deubiquitinase activity"/>
    <property type="evidence" value="ECO:0007669"/>
    <property type="project" value="InterPro"/>
</dbReference>
<name>A0A151GUK0_DRECN</name>
<dbReference type="GO" id="GO:0016272">
    <property type="term" value="C:prefoldin complex"/>
    <property type="evidence" value="ECO:0007669"/>
    <property type="project" value="InterPro"/>
</dbReference>
<dbReference type="InterPro" id="IPR015063">
    <property type="entry name" value="USP8_dimer"/>
</dbReference>
<dbReference type="InParanoid" id="A0A151GUK0"/>
<evidence type="ECO:0000259" key="13">
    <source>
        <dbReference type="PROSITE" id="PS50249"/>
    </source>
</evidence>